<organism evidence="1">
    <name type="scientific">Bacillus anthracis</name>
    <name type="common">anthrax bacterium</name>
    <dbReference type="NCBI Taxonomy" id="1392"/>
    <lineage>
        <taxon>Bacteria</taxon>
        <taxon>Bacillati</taxon>
        <taxon>Bacillota</taxon>
        <taxon>Bacilli</taxon>
        <taxon>Bacillales</taxon>
        <taxon>Bacillaceae</taxon>
        <taxon>Bacillus</taxon>
        <taxon>Bacillus cereus group</taxon>
    </lineage>
</organism>
<comment type="caution">
    <text evidence="1">The sequence shown here is derived from an EMBL/GenBank/DDBJ whole genome shotgun (WGS) entry which is preliminary data.</text>
</comment>
<dbReference type="EMBL" id="BLEY01000002">
    <property type="protein sequence ID" value="GEU23496.1"/>
    <property type="molecule type" value="Genomic_DNA"/>
</dbReference>
<reference evidence="1" key="1">
    <citation type="submission" date="2019-12" db="EMBL/GenBank/DDBJ databases">
        <title>Epidemiological and comparative genomic analysis of Bacillus anthracis isolated from northern Vietnam.</title>
        <authorList>
            <person name="Hoang T.T.H."/>
            <person name="Dang D.A."/>
            <person name="Pham M.H."/>
            <person name="Luong M.H."/>
            <person name="Tran N.D."/>
            <person name="Nguyen T.H."/>
            <person name="Nguyen T.T."/>
            <person name="Inoue S."/>
            <person name="Morikawa S."/>
            <person name="Okutani A."/>
        </authorList>
    </citation>
    <scope>NUCLEOTIDE SEQUENCE</scope>
    <source>
        <strain evidence="1">QuyetLC</strain>
    </source>
</reference>
<sequence length="59" mass="7268">MHLIILVLHNESEYNYFAINLDEVGEPIEYEEVELVDTCIFYTVPCFKYFFIFYSYRKR</sequence>
<evidence type="ECO:0000313" key="1">
    <source>
        <dbReference type="EMBL" id="GEU23496.1"/>
    </source>
</evidence>
<reference evidence="1" key="2">
    <citation type="submission" date="2019-12" db="EMBL/GenBank/DDBJ databases">
        <authorList>
            <person name="Hoang T.H.H."/>
            <person name="Okutani A."/>
        </authorList>
    </citation>
    <scope>NUCLEOTIDE SEQUENCE</scope>
    <source>
        <strain evidence="1">QuyetLC</strain>
    </source>
</reference>
<name>A0A640NCM0_BACAN</name>
<accession>A0A640NCM0</accession>
<gene>
    <name evidence="1" type="ORF">QuyetLC_02240</name>
</gene>
<proteinExistence type="predicted"/>
<protein>
    <submittedName>
        <fullName evidence="1">Uncharacterized protein</fullName>
    </submittedName>
</protein>
<dbReference type="AlphaFoldDB" id="A0A640NCM0"/>